<keyword evidence="1" id="KW-0812">Transmembrane</keyword>
<feature type="transmembrane region" description="Helical" evidence="1">
    <location>
        <begin position="32"/>
        <end position="51"/>
    </location>
</feature>
<name>X0VV82_9ZZZZ</name>
<reference evidence="2" key="1">
    <citation type="journal article" date="2014" name="Front. Microbiol.">
        <title>High frequency of phylogenetically diverse reductive dehalogenase-homologous genes in deep subseafloor sedimentary metagenomes.</title>
        <authorList>
            <person name="Kawai M."/>
            <person name="Futagami T."/>
            <person name="Toyoda A."/>
            <person name="Takaki Y."/>
            <person name="Nishi S."/>
            <person name="Hori S."/>
            <person name="Arai W."/>
            <person name="Tsubouchi T."/>
            <person name="Morono Y."/>
            <person name="Uchiyama I."/>
            <person name="Ito T."/>
            <person name="Fujiyama A."/>
            <person name="Inagaki F."/>
            <person name="Takami H."/>
        </authorList>
    </citation>
    <scope>NUCLEOTIDE SEQUENCE</scope>
    <source>
        <strain evidence="2">Expedition CK06-06</strain>
    </source>
</reference>
<feature type="transmembrane region" description="Helical" evidence="1">
    <location>
        <begin position="168"/>
        <end position="192"/>
    </location>
</feature>
<keyword evidence="1" id="KW-1133">Transmembrane helix</keyword>
<proteinExistence type="predicted"/>
<sequence length="241" mass="27876">FVFIPVIFAFFFPWNSLIGDITLFRDITLADLAMNGIIAVFPWIVLILHLVRGRIWDGILDMMLWAIWECFIMLILCYLYPDRAESVIWHASAYWEDMSQWLYYGEGTEGNPSAWLPIHLTHLGVIHVGAFILGLPALILGTMQLNYMNFYVAKVLLASDNPLLTLPVAWHFWSIIRVIGYITIATAMFQLFMKLVFRVPGRLGHFWLAWISGMVLVVLDGVLKWQLADTVRELLRFMCDF</sequence>
<feature type="transmembrane region" description="Helical" evidence="1">
    <location>
        <begin position="125"/>
        <end position="147"/>
    </location>
</feature>
<evidence type="ECO:0000313" key="2">
    <source>
        <dbReference type="EMBL" id="GAG22329.1"/>
    </source>
</evidence>
<feature type="transmembrane region" description="Helical" evidence="1">
    <location>
        <begin position="63"/>
        <end position="81"/>
    </location>
</feature>
<dbReference type="EMBL" id="BARS01034447">
    <property type="protein sequence ID" value="GAG22329.1"/>
    <property type="molecule type" value="Genomic_DNA"/>
</dbReference>
<gene>
    <name evidence="2" type="ORF">S01H1_53208</name>
</gene>
<feature type="non-terminal residue" evidence="2">
    <location>
        <position position="1"/>
    </location>
</feature>
<feature type="transmembrane region" description="Helical" evidence="1">
    <location>
        <begin position="204"/>
        <end position="223"/>
    </location>
</feature>
<keyword evidence="1" id="KW-0472">Membrane</keyword>
<organism evidence="2">
    <name type="scientific">marine sediment metagenome</name>
    <dbReference type="NCBI Taxonomy" id="412755"/>
    <lineage>
        <taxon>unclassified sequences</taxon>
        <taxon>metagenomes</taxon>
        <taxon>ecological metagenomes</taxon>
    </lineage>
</organism>
<dbReference type="AlphaFoldDB" id="X0VV82"/>
<evidence type="ECO:0000256" key="1">
    <source>
        <dbReference type="SAM" id="Phobius"/>
    </source>
</evidence>
<accession>X0VV82</accession>
<protein>
    <submittedName>
        <fullName evidence="2">Uncharacterized protein</fullName>
    </submittedName>
</protein>
<comment type="caution">
    <text evidence="2">The sequence shown here is derived from an EMBL/GenBank/DDBJ whole genome shotgun (WGS) entry which is preliminary data.</text>
</comment>